<dbReference type="Pfam" id="PF25000">
    <property type="entry name" value="DUF7779"/>
    <property type="match status" value="1"/>
</dbReference>
<dbReference type="InterPro" id="IPR027417">
    <property type="entry name" value="P-loop_NTPase"/>
</dbReference>
<feature type="region of interest" description="Disordered" evidence="1">
    <location>
        <begin position="81"/>
        <end position="104"/>
    </location>
</feature>
<feature type="region of interest" description="Disordered" evidence="1">
    <location>
        <begin position="511"/>
        <end position="539"/>
    </location>
</feature>
<dbReference type="Proteomes" id="UP000199515">
    <property type="component" value="Unassembled WGS sequence"/>
</dbReference>
<keyword evidence="5" id="KW-1185">Reference proteome</keyword>
<dbReference type="PANTHER" id="PTHR46082">
    <property type="entry name" value="ATP/GTP-BINDING PROTEIN-RELATED"/>
    <property type="match status" value="1"/>
</dbReference>
<dbReference type="NCBIfam" id="NF041121">
    <property type="entry name" value="SAV_2336_NTERM"/>
    <property type="match status" value="1"/>
</dbReference>
<dbReference type="InterPro" id="IPR047738">
    <property type="entry name" value="SAV_2336-like_N"/>
</dbReference>
<feature type="domain" description="NB-ARC" evidence="2">
    <location>
        <begin position="585"/>
        <end position="736"/>
    </location>
</feature>
<evidence type="ECO:0000259" key="2">
    <source>
        <dbReference type="Pfam" id="PF00931"/>
    </source>
</evidence>
<reference evidence="4 5" key="1">
    <citation type="submission" date="2016-10" db="EMBL/GenBank/DDBJ databases">
        <authorList>
            <person name="de Groot N.N."/>
        </authorList>
    </citation>
    <scope>NUCLEOTIDE SEQUENCE [LARGE SCALE GENOMIC DNA]</scope>
    <source>
        <strain evidence="4 5">CPCC 202699</strain>
    </source>
</reference>
<feature type="compositionally biased region" description="Pro residues" evidence="1">
    <location>
        <begin position="52"/>
        <end position="61"/>
    </location>
</feature>
<evidence type="ECO:0000313" key="5">
    <source>
        <dbReference type="Proteomes" id="UP000199515"/>
    </source>
</evidence>
<evidence type="ECO:0000256" key="1">
    <source>
        <dbReference type="SAM" id="MobiDB-lite"/>
    </source>
</evidence>
<dbReference type="InterPro" id="IPR056681">
    <property type="entry name" value="DUF7779"/>
</dbReference>
<dbReference type="Pfam" id="PF13374">
    <property type="entry name" value="TPR_10"/>
    <property type="match status" value="1"/>
</dbReference>
<dbReference type="Gene3D" id="3.40.50.300">
    <property type="entry name" value="P-loop containing nucleotide triphosphate hydrolases"/>
    <property type="match status" value="1"/>
</dbReference>
<accession>A0A1H3JQA9</accession>
<dbReference type="Gene3D" id="1.25.40.10">
    <property type="entry name" value="Tetratricopeptide repeat domain"/>
    <property type="match status" value="3"/>
</dbReference>
<gene>
    <name evidence="4" type="ORF">SAMN05421504_105486</name>
</gene>
<dbReference type="Pfam" id="PF00931">
    <property type="entry name" value="NB-ARC"/>
    <property type="match status" value="1"/>
</dbReference>
<dbReference type="SUPFAM" id="SSF48452">
    <property type="entry name" value="TPR-like"/>
    <property type="match status" value="3"/>
</dbReference>
<proteinExistence type="predicted"/>
<name>A0A1H3JQA9_9PSEU</name>
<protein>
    <submittedName>
        <fullName evidence="4">ATP-, maltotriose-and DNA-dependent transcriptional regulator MalT</fullName>
    </submittedName>
</protein>
<dbReference type="SUPFAM" id="SSF52540">
    <property type="entry name" value="P-loop containing nucleoside triphosphate hydrolases"/>
    <property type="match status" value="1"/>
</dbReference>
<evidence type="ECO:0000313" key="4">
    <source>
        <dbReference type="EMBL" id="SDY41558.1"/>
    </source>
</evidence>
<dbReference type="RefSeq" id="WP_091292754.1">
    <property type="nucleotide sequence ID" value="NZ_FNON01000005.1"/>
</dbReference>
<dbReference type="STRING" id="589385.SAMN05421504_105486"/>
<dbReference type="InterPro" id="IPR053137">
    <property type="entry name" value="NLR-like"/>
</dbReference>
<sequence length="1388" mass="152897">MTDRHERLTADRLEPSEIADALWLADRIGEAERARHAAEARALPDLPAPAEFTPPGPPPESLPRLESWDAEEPAASGNGVVAIETPAHTQGAVVREGTRWPQRSGLPQELKIARALRPMMRTEPSATRTTVDEEATAIRAAETGLWLPARVPAQEHPHDVVLVVDDSASMRIWRRTAFEFRTLLERQGAFRDVRQVLMDTDARRLAVRGGGGAHRHDPGQLVDPTGRRIIVVLTDGVGECWRTGAVRELLVRWRRSSPVAVVNVLPPELWSWTGMRVLPSLVRPPSRGPVKGPVQVPVLALEPRWFTRWAELMTGESSARLRLPVLAPPPAEPEEPLGAEELSPSRRLLRFRTTATPGAFRLAGLLAAAPLTIGVMKAVQDTLAPESGQAQLAEILLSRLLFRVSNRKSGGMSVEYDFHPGLRPQLLATASRSDTARVLRVVGDVLGPKIESVRNQRHVVEDPDKATQPVVSSDSEPFLTVQRDVLTALSGPYGRRASRLGEALDAYRESSNAEAADANEKHEGGAVSSPGPTEGLNRFRTTGDAALTATSSEQVSHFRSSDQPNVWGGVPLRNVNFTGRAELLRSLRDRLSDSTPTAVLPGALHGLGGIGKTQIAVEYVYRYAADYDLVWWISAENPPDIRNSLVQLAKKLKLPVEQSADTAVPAVLETLRLGEPYGRWLLVFDNADRPEDVRGFFPSGLGHILVTSRNAQWSKAASPIEVEVFQREESRELLQRRNADLSDDEADQLAEVLGDLPLAVEQAAAWRAETGMSTEEYLRLFEDKRTELLQSNPPVDYPLAVEAAWNVSLDRLAKENPGALELLQVCAFFAPEPISRALFNGVRNIPLSEALEKILSDPILVGRAIREINRYSLAKIDHRSNTIGLHRLVQTVLRNKLTPDEQIRTRHSAHLLLSNSDPNDPNDIENWQRYGELRPHVRACVAMDCSDEWVRRMAINVVVYLFAAGDPKAALSMSEDMVTYWTEKLGESHQDTLVVSRWYARSLRAVGRFDEARRVAERTLDLMRETLGPAHEETLLTAHSVASDLRAKGDFAAARDLNKIAYESARSRFGDDDPDTLAAANNYALSLRLVGDFGAALSLDMDTWERKRDVLGPEHRNTLLTLDNLSVDLRENGQYGDARNRQEETVHRLRARVGPQHVMTLGAIKNLAVARRKAGDHAEGMRLSKEAYDGFRRKYGVTHPDAMSAAMNYSIDLRQAGDKQGARKLGTEINKLYVASWGPKHPFSLAGATNLAVTLRLLGELDAARALNESALTDLRTVLGDDHPFTLVCATNLASDKAAAGELEAAYELDVDTRERSTRTLGANHPSTLALLVNLALDMRGLGRRAEADELQAEAVNKLRAVLGAEHPATNDATVNVRANCDIDPMQI</sequence>
<dbReference type="GO" id="GO:0043531">
    <property type="term" value="F:ADP binding"/>
    <property type="evidence" value="ECO:0007669"/>
    <property type="project" value="InterPro"/>
</dbReference>
<dbReference type="InterPro" id="IPR011990">
    <property type="entry name" value="TPR-like_helical_dom_sf"/>
</dbReference>
<dbReference type="EMBL" id="FNON01000005">
    <property type="protein sequence ID" value="SDY41558.1"/>
    <property type="molecule type" value="Genomic_DNA"/>
</dbReference>
<evidence type="ECO:0000259" key="3">
    <source>
        <dbReference type="Pfam" id="PF25000"/>
    </source>
</evidence>
<dbReference type="PANTHER" id="PTHR46082:SF6">
    <property type="entry name" value="AAA+ ATPASE DOMAIN-CONTAINING PROTEIN-RELATED"/>
    <property type="match status" value="1"/>
</dbReference>
<dbReference type="Pfam" id="PF13424">
    <property type="entry name" value="TPR_12"/>
    <property type="match status" value="3"/>
</dbReference>
<dbReference type="NCBIfam" id="NF040586">
    <property type="entry name" value="FxSxx_TPR"/>
    <property type="match status" value="1"/>
</dbReference>
<feature type="domain" description="DUF7779" evidence="3">
    <location>
        <begin position="812"/>
        <end position="901"/>
    </location>
</feature>
<feature type="region of interest" description="Disordered" evidence="1">
    <location>
        <begin position="33"/>
        <end position="65"/>
    </location>
</feature>
<organism evidence="4 5">
    <name type="scientific">Amycolatopsis xylanica</name>
    <dbReference type="NCBI Taxonomy" id="589385"/>
    <lineage>
        <taxon>Bacteria</taxon>
        <taxon>Bacillati</taxon>
        <taxon>Actinomycetota</taxon>
        <taxon>Actinomycetes</taxon>
        <taxon>Pseudonocardiales</taxon>
        <taxon>Pseudonocardiaceae</taxon>
        <taxon>Amycolatopsis</taxon>
    </lineage>
</organism>
<dbReference type="InterPro" id="IPR002182">
    <property type="entry name" value="NB-ARC"/>
</dbReference>
<dbReference type="OrthoDB" id="580767at2"/>